<dbReference type="GO" id="GO:0000981">
    <property type="term" value="F:DNA-binding transcription factor activity, RNA polymerase II-specific"/>
    <property type="evidence" value="ECO:0007669"/>
    <property type="project" value="TreeGrafter"/>
</dbReference>
<feature type="compositionally biased region" description="Acidic residues" evidence="1">
    <location>
        <begin position="367"/>
        <end position="378"/>
    </location>
</feature>
<feature type="compositionally biased region" description="Polar residues" evidence="1">
    <location>
        <begin position="172"/>
        <end position="183"/>
    </location>
</feature>
<dbReference type="PANTHER" id="PTHR46386">
    <property type="entry name" value="NUCLEAR BODY PROTEIN SP140"/>
    <property type="match status" value="1"/>
</dbReference>
<dbReference type="Proteomes" id="UP000551758">
    <property type="component" value="Unassembled WGS sequence"/>
</dbReference>
<dbReference type="PROSITE" id="PS51414">
    <property type="entry name" value="HSR"/>
    <property type="match status" value="1"/>
</dbReference>
<feature type="region of interest" description="Disordered" evidence="1">
    <location>
        <begin position="459"/>
        <end position="481"/>
    </location>
</feature>
<gene>
    <name evidence="3" type="ORF">HPG69_019057</name>
</gene>
<dbReference type="Pfam" id="PF03172">
    <property type="entry name" value="HSR"/>
    <property type="match status" value="1"/>
</dbReference>
<feature type="region of interest" description="Disordered" evidence="1">
    <location>
        <begin position="158"/>
        <end position="193"/>
    </location>
</feature>
<evidence type="ECO:0000256" key="1">
    <source>
        <dbReference type="SAM" id="MobiDB-lite"/>
    </source>
</evidence>
<dbReference type="InterPro" id="IPR004865">
    <property type="entry name" value="HSR_dom"/>
</dbReference>
<name>A0A7J7EJ85_DICBM</name>
<accession>A0A7J7EJ85</accession>
<dbReference type="EMBL" id="JACDTQ010002747">
    <property type="protein sequence ID" value="KAF5915825.1"/>
    <property type="molecule type" value="Genomic_DNA"/>
</dbReference>
<sequence length="621" mass="70041">ISTEDQNIEERLVYEAVFRHFKRYKVEISNAIKKTYPFLEGLRDRELITNKMYEDSQDSCRNLVPVERVVYNVLCELEKTFDLPLLEALFSEVNMQEYPDLHYIYKSFENAVQEKLFLHESEGDEREQRLNIQLSLEQGTIPPENGLSEHLRETEQINAKRKDRTSDKNDALESQQANEQCAQESEPAESCEQAPIQVNNGEARKETPSPLPCDEERAQLRNHGIQLNSCSVRLVDIKKEKPFFDTRVEQQSQARTNCNQASDIIVISSEDSAESSDEDEPSEASPSILKSWPAINNRDSLESSEGAETQEATCSRPQIIPEPMDFRKSPTCRKSLWKRVVRPGDSSESSADEASPGAWSSALGSGPDEEGTTSDDFSELSNREEPQETSSSALRSGSEQCYKNLEMRGVPVSCVFQKVCQEAKKQGLKIAKHLTSWVRPPTDLRVEVVQQIQQTLGMSVVGDQGSRRTSGNSSTGSRPVTKVRATGLGLQDVRSLKAEFLFPAALDSKHTLTRNGCVQSMPESHFLHLFDLIFLGTAGRQEIIINSLTTTCYFLDTMDIGNNSTLGKHSEERRHLKYLIIFNVYIYNPVGFTSLCPYKKHRPVVFSFVGRTREGPEKDST</sequence>
<feature type="compositionally biased region" description="Acidic residues" evidence="1">
    <location>
        <begin position="271"/>
        <end position="282"/>
    </location>
</feature>
<feature type="domain" description="HSR" evidence="2">
    <location>
        <begin position="1"/>
        <end position="113"/>
    </location>
</feature>
<dbReference type="AlphaFoldDB" id="A0A7J7EJ85"/>
<reference evidence="3 4" key="1">
    <citation type="journal article" date="2020" name="Mol. Biol. Evol.">
        <title>Interspecific Gene Flow and the Evolution of Specialization in Black and White Rhinoceros.</title>
        <authorList>
            <person name="Moodley Y."/>
            <person name="Westbury M.V."/>
            <person name="Russo I.M."/>
            <person name="Gopalakrishnan S."/>
            <person name="Rakotoarivelo A."/>
            <person name="Olsen R.A."/>
            <person name="Prost S."/>
            <person name="Tunstall T."/>
            <person name="Ryder O.A."/>
            <person name="Dalen L."/>
            <person name="Bruford M.W."/>
        </authorList>
    </citation>
    <scope>NUCLEOTIDE SEQUENCE [LARGE SCALE GENOMIC DNA]</scope>
    <source>
        <strain evidence="3">SBR-YM</strain>
        <tissue evidence="3">Skin</tissue>
    </source>
</reference>
<dbReference type="InterPro" id="IPR043563">
    <property type="entry name" value="Sp110/Sp140/Sp140L-like"/>
</dbReference>
<organism evidence="3 4">
    <name type="scientific">Diceros bicornis minor</name>
    <name type="common">South-central black rhinoceros</name>
    <dbReference type="NCBI Taxonomy" id="77932"/>
    <lineage>
        <taxon>Eukaryota</taxon>
        <taxon>Metazoa</taxon>
        <taxon>Chordata</taxon>
        <taxon>Craniata</taxon>
        <taxon>Vertebrata</taxon>
        <taxon>Euteleostomi</taxon>
        <taxon>Mammalia</taxon>
        <taxon>Eutheria</taxon>
        <taxon>Laurasiatheria</taxon>
        <taxon>Perissodactyla</taxon>
        <taxon>Rhinocerotidae</taxon>
        <taxon>Diceros</taxon>
    </lineage>
</organism>
<evidence type="ECO:0000259" key="2">
    <source>
        <dbReference type="PROSITE" id="PS51414"/>
    </source>
</evidence>
<dbReference type="PANTHER" id="PTHR46386:SF1">
    <property type="entry name" value="NUCLEAR BODY PROTEIN SP140-LIKE PROTEIN"/>
    <property type="match status" value="1"/>
</dbReference>
<feature type="compositionally biased region" description="Low complexity" evidence="1">
    <location>
        <begin position="343"/>
        <end position="357"/>
    </location>
</feature>
<feature type="compositionally biased region" description="Polar residues" evidence="1">
    <location>
        <begin position="306"/>
        <end position="316"/>
    </location>
</feature>
<proteinExistence type="predicted"/>
<feature type="compositionally biased region" description="Basic and acidic residues" evidence="1">
    <location>
        <begin position="158"/>
        <end position="171"/>
    </location>
</feature>
<feature type="region of interest" description="Disordered" evidence="1">
    <location>
        <begin position="340"/>
        <end position="396"/>
    </location>
</feature>
<feature type="non-terminal residue" evidence="3">
    <location>
        <position position="621"/>
    </location>
</feature>
<protein>
    <recommendedName>
        <fullName evidence="2">HSR domain-containing protein</fullName>
    </recommendedName>
</protein>
<feature type="compositionally biased region" description="Low complexity" evidence="1">
    <location>
        <begin position="467"/>
        <end position="478"/>
    </location>
</feature>
<comment type="caution">
    <text evidence="3">The sequence shown here is derived from an EMBL/GenBank/DDBJ whole genome shotgun (WGS) entry which is preliminary data.</text>
</comment>
<evidence type="ECO:0000313" key="3">
    <source>
        <dbReference type="EMBL" id="KAF5915825.1"/>
    </source>
</evidence>
<feature type="region of interest" description="Disordered" evidence="1">
    <location>
        <begin position="269"/>
        <end position="327"/>
    </location>
</feature>
<evidence type="ECO:0000313" key="4">
    <source>
        <dbReference type="Proteomes" id="UP000551758"/>
    </source>
</evidence>
<dbReference type="GO" id="GO:0005634">
    <property type="term" value="C:nucleus"/>
    <property type="evidence" value="ECO:0007669"/>
    <property type="project" value="InterPro"/>
</dbReference>
<keyword evidence="4" id="KW-1185">Reference proteome</keyword>